<evidence type="ECO:0000256" key="1">
    <source>
        <dbReference type="SAM" id="Phobius"/>
    </source>
</evidence>
<sequence length="152" mass="17314">MSVKQKMGYWRLAMALLVYAVIWMGYKGWVPYWGGAFLLPIGTLFRPYSAEGMKNWPRVEKAGLFFYTVKWFAVILLVLAGGLVLGAAFFAVPLSTLVPVLQKEWLVVIPLLFVPVCSYLNYAKHFVNDSLRRAQAAPQNGRRKKKKSAKRR</sequence>
<organism evidence="2 3">
    <name type="scientific">Peptococcus simiae</name>
    <dbReference type="NCBI Taxonomy" id="1643805"/>
    <lineage>
        <taxon>Bacteria</taxon>
        <taxon>Bacillati</taxon>
        <taxon>Bacillota</taxon>
        <taxon>Clostridia</taxon>
        <taxon>Eubacteriales</taxon>
        <taxon>Peptococcaceae</taxon>
        <taxon>Peptococcus</taxon>
    </lineage>
</organism>
<feature type="transmembrane region" description="Helical" evidence="1">
    <location>
        <begin position="105"/>
        <end position="123"/>
    </location>
</feature>
<gene>
    <name evidence="2" type="ORF">ACKQTC_00465</name>
</gene>
<evidence type="ECO:0008006" key="4">
    <source>
        <dbReference type="Google" id="ProtNLM"/>
    </source>
</evidence>
<name>A0ABW9GVT9_9FIRM</name>
<reference evidence="2 3" key="1">
    <citation type="journal article" date="2016" name="Int. J. Syst. Evol. Microbiol.">
        <title>Peptococcus simiae sp. nov., isolated from rhesus macaque faeces and emended description of the genus Peptococcus.</title>
        <authorList>
            <person name="Shkoporov A.N."/>
            <person name="Efimov B.A."/>
            <person name="Kondova I."/>
            <person name="Ouwerling B."/>
            <person name="Chaplin A.V."/>
            <person name="Shcherbakova V.A."/>
            <person name="Langermans J.A.M."/>
        </authorList>
    </citation>
    <scope>NUCLEOTIDE SEQUENCE [LARGE SCALE GENOMIC DNA]</scope>
    <source>
        <strain evidence="2 3">M108</strain>
    </source>
</reference>
<keyword evidence="1" id="KW-0812">Transmembrane</keyword>
<evidence type="ECO:0000313" key="2">
    <source>
        <dbReference type="EMBL" id="MFM9412855.1"/>
    </source>
</evidence>
<dbReference type="EMBL" id="JBJUVG010000001">
    <property type="protein sequence ID" value="MFM9412855.1"/>
    <property type="molecule type" value="Genomic_DNA"/>
</dbReference>
<dbReference type="RefSeq" id="WP_408976486.1">
    <property type="nucleotide sequence ID" value="NZ_JBJUVG010000001.1"/>
</dbReference>
<accession>A0ABW9GVT9</accession>
<feature type="transmembrane region" description="Helical" evidence="1">
    <location>
        <begin position="71"/>
        <end position="93"/>
    </location>
</feature>
<feature type="transmembrane region" description="Helical" evidence="1">
    <location>
        <begin position="32"/>
        <end position="50"/>
    </location>
</feature>
<comment type="caution">
    <text evidence="2">The sequence shown here is derived from an EMBL/GenBank/DDBJ whole genome shotgun (WGS) entry which is preliminary data.</text>
</comment>
<feature type="transmembrane region" description="Helical" evidence="1">
    <location>
        <begin position="9"/>
        <end position="26"/>
    </location>
</feature>
<keyword evidence="3" id="KW-1185">Reference proteome</keyword>
<evidence type="ECO:0000313" key="3">
    <source>
        <dbReference type="Proteomes" id="UP001631949"/>
    </source>
</evidence>
<keyword evidence="1" id="KW-1133">Transmembrane helix</keyword>
<keyword evidence="1" id="KW-0472">Membrane</keyword>
<dbReference type="Proteomes" id="UP001631949">
    <property type="component" value="Unassembled WGS sequence"/>
</dbReference>
<proteinExistence type="predicted"/>
<protein>
    <recommendedName>
        <fullName evidence="4">Transmembrane protein (PGPGW)</fullName>
    </recommendedName>
</protein>